<gene>
    <name evidence="1" type="ORF">KIPB_004881</name>
</gene>
<dbReference type="AlphaFoldDB" id="A0A9K3CXL7"/>
<evidence type="ECO:0000313" key="1">
    <source>
        <dbReference type="EMBL" id="GIQ83539.1"/>
    </source>
</evidence>
<evidence type="ECO:0000313" key="2">
    <source>
        <dbReference type="Proteomes" id="UP000265618"/>
    </source>
</evidence>
<dbReference type="InterPro" id="IPR016181">
    <property type="entry name" value="Acyl_CoA_acyltransferase"/>
</dbReference>
<comment type="caution">
    <text evidence="1">The sequence shown here is derived from an EMBL/GenBank/DDBJ whole genome shotgun (WGS) entry which is preliminary data.</text>
</comment>
<dbReference type="CDD" id="cd04301">
    <property type="entry name" value="NAT_SF"/>
    <property type="match status" value="1"/>
</dbReference>
<dbReference type="SUPFAM" id="SSF55729">
    <property type="entry name" value="Acyl-CoA N-acyltransferases (Nat)"/>
    <property type="match status" value="1"/>
</dbReference>
<dbReference type="EMBL" id="BDIP01001088">
    <property type="protein sequence ID" value="GIQ83539.1"/>
    <property type="molecule type" value="Genomic_DNA"/>
</dbReference>
<sequence>TATFSSLKWGLSEKCRATARDGCVTYLCVTLKDPEEFSGDETDEMKEEVLRELNYRSKQELDDAQCRCPESERVEFVPDEEISDDYWTCHGRLQIGESLLYHYLRRVLVCTGLKLGELKPHKGCKIRDVTSSPGSVVGRVQFTRFRENQYWMHIHVKPVPTKMSQPVPQVIIHAIAEMCPEGSIATNEDRGGILHTKTTQPLDVPGMGGQLSVTVEAGGRPRGRVPRECGFHFEVTYHSQCDSGVSTDEESASDEVYVYYDPSPSLVVAKGTMALHNSKMCRAGPTIDKIEVAKEWQGKGIGSALLRYMELTGARAMPLDLDVQVDYESLGVRMQVTDIQTEKAINWFVSKGYGPRGEEMSKGIRVIFHENFPPTSDLPCQAETWTLE</sequence>
<dbReference type="Proteomes" id="UP000265618">
    <property type="component" value="Unassembled WGS sequence"/>
</dbReference>
<dbReference type="Gene3D" id="3.40.630.30">
    <property type="match status" value="1"/>
</dbReference>
<protein>
    <submittedName>
        <fullName evidence="1">Uncharacterized protein</fullName>
    </submittedName>
</protein>
<name>A0A9K3CXL7_9EUKA</name>
<keyword evidence="2" id="KW-1185">Reference proteome</keyword>
<feature type="non-terminal residue" evidence="1">
    <location>
        <position position="1"/>
    </location>
</feature>
<proteinExistence type="predicted"/>
<accession>A0A9K3CXL7</accession>
<reference evidence="1 2" key="1">
    <citation type="journal article" date="2018" name="PLoS ONE">
        <title>The draft genome of Kipferlia bialata reveals reductive genome evolution in fornicate parasites.</title>
        <authorList>
            <person name="Tanifuji G."/>
            <person name="Takabayashi S."/>
            <person name="Kume K."/>
            <person name="Takagi M."/>
            <person name="Nakayama T."/>
            <person name="Kamikawa R."/>
            <person name="Inagaki Y."/>
            <person name="Hashimoto T."/>
        </authorList>
    </citation>
    <scope>NUCLEOTIDE SEQUENCE [LARGE SCALE GENOMIC DNA]</scope>
    <source>
        <strain evidence="1">NY0173</strain>
    </source>
</reference>
<organism evidence="1 2">
    <name type="scientific">Kipferlia bialata</name>
    <dbReference type="NCBI Taxonomy" id="797122"/>
    <lineage>
        <taxon>Eukaryota</taxon>
        <taxon>Metamonada</taxon>
        <taxon>Carpediemonas-like organisms</taxon>
        <taxon>Kipferlia</taxon>
    </lineage>
</organism>